<evidence type="ECO:0000313" key="2">
    <source>
        <dbReference type="Ensembl" id="ENSCPRP00005015454.1"/>
    </source>
</evidence>
<accession>A0A7M4EVE4</accession>
<evidence type="ECO:0000313" key="3">
    <source>
        <dbReference type="Proteomes" id="UP000594220"/>
    </source>
</evidence>
<sequence>TTSSCSSPACSWRHHRHCSHFPRSLILPLLFYYPSSKPTFPSELTENWPVYSSLAPKGSFFPASSHQPLPSREGGSKLTSKLG</sequence>
<proteinExistence type="predicted"/>
<keyword evidence="3" id="KW-1185">Reference proteome</keyword>
<name>A0A7M4EVE4_CROPO</name>
<dbReference type="AlphaFoldDB" id="A0A7M4EVE4"/>
<feature type="region of interest" description="Disordered" evidence="1">
    <location>
        <begin position="61"/>
        <end position="83"/>
    </location>
</feature>
<reference evidence="2" key="1">
    <citation type="submission" date="2025-08" db="UniProtKB">
        <authorList>
            <consortium name="Ensembl"/>
        </authorList>
    </citation>
    <scope>IDENTIFICATION</scope>
</reference>
<evidence type="ECO:0000256" key="1">
    <source>
        <dbReference type="SAM" id="MobiDB-lite"/>
    </source>
</evidence>
<dbReference type="Proteomes" id="UP000594220">
    <property type="component" value="Unplaced"/>
</dbReference>
<organism evidence="2 3">
    <name type="scientific">Crocodylus porosus</name>
    <name type="common">Saltwater crocodile</name>
    <name type="synonym">Estuarine crocodile</name>
    <dbReference type="NCBI Taxonomy" id="8502"/>
    <lineage>
        <taxon>Eukaryota</taxon>
        <taxon>Metazoa</taxon>
        <taxon>Chordata</taxon>
        <taxon>Craniata</taxon>
        <taxon>Vertebrata</taxon>
        <taxon>Euteleostomi</taxon>
        <taxon>Archelosauria</taxon>
        <taxon>Archosauria</taxon>
        <taxon>Crocodylia</taxon>
        <taxon>Longirostres</taxon>
        <taxon>Crocodylidae</taxon>
        <taxon>Crocodylus</taxon>
    </lineage>
</organism>
<protein>
    <submittedName>
        <fullName evidence="2">Uncharacterized protein</fullName>
    </submittedName>
</protein>
<dbReference type="Ensembl" id="ENSCPRT00005018131.1">
    <property type="protein sequence ID" value="ENSCPRP00005015454.1"/>
    <property type="gene ID" value="ENSCPRG00005010838.1"/>
</dbReference>
<reference evidence="2" key="2">
    <citation type="submission" date="2025-09" db="UniProtKB">
        <authorList>
            <consortium name="Ensembl"/>
        </authorList>
    </citation>
    <scope>IDENTIFICATION</scope>
</reference>